<proteinExistence type="predicted"/>
<reference evidence="2 3" key="1">
    <citation type="submission" date="2013-02" db="EMBL/GenBank/DDBJ databases">
        <authorList>
            <person name="Genoscope - CEA"/>
        </authorList>
    </citation>
    <scope>NUCLEOTIDE SEQUENCE [LARGE SCALE GENOMIC DNA]</scope>
    <source>
        <strain evidence="2 3">STM 2683</strain>
    </source>
</reference>
<dbReference type="STRING" id="1297569.MESS2_1480020"/>
<gene>
    <name evidence="2" type="ORF">MESS2_1480020</name>
</gene>
<evidence type="ECO:0000256" key="1">
    <source>
        <dbReference type="SAM" id="MobiDB-lite"/>
    </source>
</evidence>
<name>M5EJR4_9HYPH</name>
<dbReference type="AlphaFoldDB" id="M5EJR4"/>
<evidence type="ECO:0000313" key="3">
    <source>
        <dbReference type="Proteomes" id="UP000012062"/>
    </source>
</evidence>
<protein>
    <submittedName>
        <fullName evidence="2">Uncharacterized protein</fullName>
    </submittedName>
</protein>
<evidence type="ECO:0000313" key="2">
    <source>
        <dbReference type="EMBL" id="CCV04974.1"/>
    </source>
</evidence>
<dbReference type="Proteomes" id="UP000012062">
    <property type="component" value="Unassembled WGS sequence"/>
</dbReference>
<comment type="caution">
    <text evidence="2">The sequence shown here is derived from an EMBL/GenBank/DDBJ whole genome shotgun (WGS) entry which is preliminary data.</text>
</comment>
<dbReference type="EMBL" id="CAUM01000055">
    <property type="protein sequence ID" value="CCV04974.1"/>
    <property type="molecule type" value="Genomic_DNA"/>
</dbReference>
<organism evidence="2 3">
    <name type="scientific">Mesorhizobium metallidurans STM 2683</name>
    <dbReference type="NCBI Taxonomy" id="1297569"/>
    <lineage>
        <taxon>Bacteria</taxon>
        <taxon>Pseudomonadati</taxon>
        <taxon>Pseudomonadota</taxon>
        <taxon>Alphaproteobacteria</taxon>
        <taxon>Hyphomicrobiales</taxon>
        <taxon>Phyllobacteriaceae</taxon>
        <taxon>Mesorhizobium</taxon>
    </lineage>
</organism>
<keyword evidence="3" id="KW-1185">Reference proteome</keyword>
<feature type="region of interest" description="Disordered" evidence="1">
    <location>
        <begin position="1"/>
        <end position="28"/>
    </location>
</feature>
<accession>M5EJR4</accession>
<sequence>MLRLQVKPIASPENTNADFPKKFRRLRN</sequence>